<dbReference type="InterPro" id="IPR005811">
    <property type="entry name" value="SUCC_ACL_C"/>
</dbReference>
<reference evidence="3 4" key="1">
    <citation type="journal article" date="2011" name="J. Gen. Appl. Microbiol.">
        <title>Draft genome sequencing of the enigmatic yeast Saitoella complicata.</title>
        <authorList>
            <person name="Nishida H."/>
            <person name="Hamamoto M."/>
            <person name="Sugiyama J."/>
        </authorList>
    </citation>
    <scope>NUCLEOTIDE SEQUENCE [LARGE SCALE GENOMIC DNA]</scope>
    <source>
        <strain evidence="3 4">NRRL Y-17804</strain>
    </source>
</reference>
<dbReference type="InterPro" id="IPR003781">
    <property type="entry name" value="CoA-bd"/>
</dbReference>
<dbReference type="UniPathway" id="UPA00223">
    <property type="reaction ID" value="UER00999"/>
</dbReference>
<accession>A0A0E9N991</accession>
<dbReference type="SUPFAM" id="SSF52210">
    <property type="entry name" value="Succinyl-CoA synthetase domains"/>
    <property type="match status" value="1"/>
</dbReference>
<protein>
    <recommendedName>
        <fullName evidence="2">CoA-binding domain-containing protein</fullName>
    </recommendedName>
</protein>
<dbReference type="PANTHER" id="PTHR11117">
    <property type="entry name" value="SUCCINYL-COA LIGASE SUBUNIT ALPHA"/>
    <property type="match status" value="1"/>
</dbReference>
<sequence length="371" mass="39451">MMPLADTASATLIRGMWGTPGCPAKRRKIQYLKDRTEAVSIDKNDVVDDEIKYYQGDTIKNLKIDENTRIVYQGFTGKQATVNAQQTIDYGTKVVGGVSPNKGGSGATHLGLPVFKTIEEAARELKPHATAVFVPALSAAGAIEAAIEAEIPLIVSVAEHVPIHDMLRINQILRAQSASRLVGPNCPGIIAAEACRIGIMPHLTFRKGCVGIVSKSGTLSYEAVGSTSNVGLGQSITIGMGGDPMPGTDFVDALKMFLKDPQTKGIIVIGEIGGEAEFEAAAFLEENNIGPNKKPVVGLVAGLTAPFGRAMGHAGAVRLPWERSADEKRKALERAGARIVVHPGETGQTMIELFKEAGIDWTPVPEREYSS</sequence>
<dbReference type="AlphaFoldDB" id="A0A0E9N991"/>
<dbReference type="OMA" id="DAGIKYC"/>
<reference evidence="3 4" key="3">
    <citation type="journal article" date="2015" name="Genome Announc.">
        <title>Draft Genome Sequence of the Archiascomycetous Yeast Saitoella complicata.</title>
        <authorList>
            <person name="Yamauchi K."/>
            <person name="Kondo S."/>
            <person name="Hamamoto M."/>
            <person name="Takahashi Y."/>
            <person name="Ogura Y."/>
            <person name="Hayashi T."/>
            <person name="Nishida H."/>
        </authorList>
    </citation>
    <scope>NUCLEOTIDE SEQUENCE [LARGE SCALE GENOMIC DNA]</scope>
    <source>
        <strain evidence="3 4">NRRL Y-17804</strain>
    </source>
</reference>
<keyword evidence="4" id="KW-1185">Reference proteome</keyword>
<gene>
    <name evidence="3" type="ORF">G7K_0610-t1</name>
</gene>
<dbReference type="GO" id="GO:0009361">
    <property type="term" value="C:succinate-CoA ligase complex (ADP-forming)"/>
    <property type="evidence" value="ECO:0007669"/>
    <property type="project" value="TreeGrafter"/>
</dbReference>
<dbReference type="NCBIfam" id="NF004230">
    <property type="entry name" value="PRK05678.1"/>
    <property type="match status" value="1"/>
</dbReference>
<dbReference type="Gene3D" id="3.40.50.720">
    <property type="entry name" value="NAD(P)-binding Rossmann-like Domain"/>
    <property type="match status" value="1"/>
</dbReference>
<dbReference type="GO" id="GO:0004776">
    <property type="term" value="F:succinate-CoA ligase (GDP-forming) activity"/>
    <property type="evidence" value="ECO:0007669"/>
    <property type="project" value="TreeGrafter"/>
</dbReference>
<dbReference type="SMART" id="SM00881">
    <property type="entry name" value="CoA_binding"/>
    <property type="match status" value="1"/>
</dbReference>
<evidence type="ECO:0000259" key="2">
    <source>
        <dbReference type="SMART" id="SM00881"/>
    </source>
</evidence>
<dbReference type="PROSITE" id="PS01216">
    <property type="entry name" value="SUCCINYL_COA_LIG_1"/>
    <property type="match status" value="1"/>
</dbReference>
<dbReference type="GO" id="GO:0005739">
    <property type="term" value="C:mitochondrion"/>
    <property type="evidence" value="ECO:0007669"/>
    <property type="project" value="TreeGrafter"/>
</dbReference>
<organism evidence="3 4">
    <name type="scientific">Saitoella complicata (strain BCRC 22490 / CBS 7301 / JCM 7358 / NBRC 10748 / NRRL Y-17804)</name>
    <dbReference type="NCBI Taxonomy" id="698492"/>
    <lineage>
        <taxon>Eukaryota</taxon>
        <taxon>Fungi</taxon>
        <taxon>Dikarya</taxon>
        <taxon>Ascomycota</taxon>
        <taxon>Taphrinomycotina</taxon>
        <taxon>Taphrinomycotina incertae sedis</taxon>
        <taxon>Saitoella</taxon>
    </lineage>
</organism>
<dbReference type="InterPro" id="IPR016102">
    <property type="entry name" value="Succinyl-CoA_synth-like"/>
</dbReference>
<feature type="domain" description="CoA-binding" evidence="2">
    <location>
        <begin position="63"/>
        <end position="161"/>
    </location>
</feature>
<keyword evidence="1" id="KW-0547">Nucleotide-binding</keyword>
<dbReference type="GO" id="GO:0006099">
    <property type="term" value="P:tricarboxylic acid cycle"/>
    <property type="evidence" value="ECO:0007669"/>
    <property type="project" value="UniProtKB-UniPathway"/>
</dbReference>
<dbReference type="Proteomes" id="UP000033140">
    <property type="component" value="Unassembled WGS sequence"/>
</dbReference>
<dbReference type="EMBL" id="BACD03000003">
    <property type="protein sequence ID" value="GAO46379.1"/>
    <property type="molecule type" value="Genomic_DNA"/>
</dbReference>
<name>A0A0E9N991_SAICN</name>
<comment type="caution">
    <text evidence="3">The sequence shown here is derived from an EMBL/GenBank/DDBJ whole genome shotgun (WGS) entry which is preliminary data.</text>
</comment>
<dbReference type="PANTHER" id="PTHR11117:SF6">
    <property type="entry name" value="SYNTHETASE SUBUNIT ALPHA, PUTATIVE (AFU_ORTHOLOGUE AFUA_1G10830)-RELATED"/>
    <property type="match status" value="1"/>
</dbReference>
<dbReference type="InterPro" id="IPR033847">
    <property type="entry name" value="Citrt_syn/SCS-alpha_CS"/>
</dbReference>
<dbReference type="GO" id="GO:0004775">
    <property type="term" value="F:succinate-CoA ligase (ADP-forming) activity"/>
    <property type="evidence" value="ECO:0007669"/>
    <property type="project" value="TreeGrafter"/>
</dbReference>
<dbReference type="InterPro" id="IPR036291">
    <property type="entry name" value="NAD(P)-bd_dom_sf"/>
</dbReference>
<proteinExistence type="predicted"/>
<dbReference type="STRING" id="698492.A0A0E9N991"/>
<reference evidence="3 4" key="2">
    <citation type="journal article" date="2014" name="J. Gen. Appl. Microbiol.">
        <title>The early diverging ascomycetous budding yeast Saitoella complicata has three histone deacetylases belonging to the Clr6, Hos2, and Rpd3 lineages.</title>
        <authorList>
            <person name="Nishida H."/>
            <person name="Matsumoto T."/>
            <person name="Kondo S."/>
            <person name="Hamamoto M."/>
            <person name="Yoshikawa H."/>
        </authorList>
    </citation>
    <scope>NUCLEOTIDE SEQUENCE [LARGE SCALE GENOMIC DNA]</scope>
    <source>
        <strain evidence="3 4">NRRL Y-17804</strain>
    </source>
</reference>
<dbReference type="Gene3D" id="3.40.50.261">
    <property type="entry name" value="Succinyl-CoA synthetase domains"/>
    <property type="match status" value="1"/>
</dbReference>
<evidence type="ECO:0000313" key="3">
    <source>
        <dbReference type="EMBL" id="GAO46379.1"/>
    </source>
</evidence>
<evidence type="ECO:0000256" key="1">
    <source>
        <dbReference type="ARBA" id="ARBA00022741"/>
    </source>
</evidence>
<dbReference type="Pfam" id="PF02629">
    <property type="entry name" value="CoA_binding"/>
    <property type="match status" value="1"/>
</dbReference>
<dbReference type="GO" id="GO:0000166">
    <property type="term" value="F:nucleotide binding"/>
    <property type="evidence" value="ECO:0007669"/>
    <property type="project" value="UniProtKB-KW"/>
</dbReference>
<dbReference type="Pfam" id="PF00549">
    <property type="entry name" value="Ligase_CoA"/>
    <property type="match status" value="1"/>
</dbReference>
<dbReference type="SUPFAM" id="SSF51735">
    <property type="entry name" value="NAD(P)-binding Rossmann-fold domains"/>
    <property type="match status" value="1"/>
</dbReference>
<evidence type="ECO:0000313" key="4">
    <source>
        <dbReference type="Proteomes" id="UP000033140"/>
    </source>
</evidence>
<dbReference type="PRINTS" id="PR01798">
    <property type="entry name" value="SCOASYNTHASE"/>
</dbReference>